<reference evidence="1" key="1">
    <citation type="journal article" date="2015" name="Nature">
        <title>Complex archaea that bridge the gap between prokaryotes and eukaryotes.</title>
        <authorList>
            <person name="Spang A."/>
            <person name="Saw J.H."/>
            <person name="Jorgensen S.L."/>
            <person name="Zaremba-Niedzwiedzka K."/>
            <person name="Martijn J."/>
            <person name="Lind A.E."/>
            <person name="van Eijk R."/>
            <person name="Schleper C."/>
            <person name="Guy L."/>
            <person name="Ettema T.J."/>
        </authorList>
    </citation>
    <scope>NUCLEOTIDE SEQUENCE</scope>
</reference>
<feature type="non-terminal residue" evidence="1">
    <location>
        <position position="1"/>
    </location>
</feature>
<gene>
    <name evidence="1" type="ORF">LCGC14_1885000</name>
</gene>
<dbReference type="EMBL" id="LAZR01019473">
    <property type="protein sequence ID" value="KKL92406.1"/>
    <property type="molecule type" value="Genomic_DNA"/>
</dbReference>
<comment type="caution">
    <text evidence="1">The sequence shown here is derived from an EMBL/GenBank/DDBJ whole genome shotgun (WGS) entry which is preliminary data.</text>
</comment>
<protein>
    <submittedName>
        <fullName evidence="1">Uncharacterized protein</fullName>
    </submittedName>
</protein>
<dbReference type="AlphaFoldDB" id="A0A0F9GPK1"/>
<evidence type="ECO:0000313" key="1">
    <source>
        <dbReference type="EMBL" id="KKL92406.1"/>
    </source>
</evidence>
<accession>A0A0F9GPK1</accession>
<organism evidence="1">
    <name type="scientific">marine sediment metagenome</name>
    <dbReference type="NCBI Taxonomy" id="412755"/>
    <lineage>
        <taxon>unclassified sequences</taxon>
        <taxon>metagenomes</taxon>
        <taxon>ecological metagenomes</taxon>
    </lineage>
</organism>
<name>A0A0F9GPK1_9ZZZZ</name>
<sequence>DKDRARKQLRNYLRIFLESPVMGSPDDVRNIPAKLRSIFRSGSDSYILIDPGNKLGKIYSGNPLFDDGFRIPITYNELVELLSPEDGRDSSADALFVIQTAYSNLDFFKYWQTKEDEVSLKMVEAYNKYIDIFSEDNLGVYYGRTFAIHFLQDGGMGVTSYNTIAKRYSDINSYIVEFRPSDPDELRNAIATLLTYQLLFPDTFANIKLRQSKLQFIYSDLFAVRMPEYVQPKLKGTFMWDGRIATLTRQNYETFASGLNIFDHTDQHFFIAFGTSFDEILGVFTNLFRRKIDRTITIADLRD</sequence>
<proteinExistence type="predicted"/>